<comment type="subcellular location">
    <subcellularLocation>
        <location evidence="5">Cell membrane</location>
        <topology evidence="5">Multi-pass membrane protein</topology>
    </subcellularLocation>
    <subcellularLocation>
        <location evidence="1">Membrane</location>
        <topology evidence="1">Multi-pass membrane protein</topology>
    </subcellularLocation>
</comment>
<dbReference type="InterPro" id="IPR013525">
    <property type="entry name" value="ABC2_TM"/>
</dbReference>
<comment type="similarity">
    <text evidence="5">Belongs to the ABC-2 integral membrane protein family.</text>
</comment>
<dbReference type="EMBL" id="FMJE01000004">
    <property type="protein sequence ID" value="SCM81542.1"/>
    <property type="molecule type" value="Genomic_DNA"/>
</dbReference>
<dbReference type="GO" id="GO:0140359">
    <property type="term" value="F:ABC-type transporter activity"/>
    <property type="evidence" value="ECO:0007669"/>
    <property type="project" value="InterPro"/>
</dbReference>
<evidence type="ECO:0000259" key="6">
    <source>
        <dbReference type="PROSITE" id="PS51012"/>
    </source>
</evidence>
<dbReference type="RefSeq" id="WP_075753283.1">
    <property type="nucleotide sequence ID" value="NZ_LT608335.1"/>
</dbReference>
<organism evidence="7">
    <name type="scientific">uncultured Sporomusa sp</name>
    <dbReference type="NCBI Taxonomy" id="307249"/>
    <lineage>
        <taxon>Bacteria</taxon>
        <taxon>Bacillati</taxon>
        <taxon>Bacillota</taxon>
        <taxon>Negativicutes</taxon>
        <taxon>Selenomonadales</taxon>
        <taxon>Sporomusaceae</taxon>
        <taxon>Sporomusa</taxon>
        <taxon>environmental samples</taxon>
    </lineage>
</organism>
<evidence type="ECO:0000256" key="1">
    <source>
        <dbReference type="ARBA" id="ARBA00004141"/>
    </source>
</evidence>
<feature type="transmembrane region" description="Helical" evidence="5">
    <location>
        <begin position="21"/>
        <end position="40"/>
    </location>
</feature>
<reference evidence="7" key="1">
    <citation type="submission" date="2016-08" db="EMBL/GenBank/DDBJ databases">
        <authorList>
            <person name="Seilhamer J.J."/>
        </authorList>
    </citation>
    <scope>NUCLEOTIDE SEQUENCE</scope>
    <source>
        <strain evidence="7">86</strain>
    </source>
</reference>
<proteinExistence type="inferred from homology"/>
<keyword evidence="5" id="KW-1003">Cell membrane</keyword>
<keyword evidence="3 5" id="KW-1133">Transmembrane helix</keyword>
<dbReference type="InterPro" id="IPR047817">
    <property type="entry name" value="ABC2_TM_bact-type"/>
</dbReference>
<evidence type="ECO:0000256" key="2">
    <source>
        <dbReference type="ARBA" id="ARBA00022692"/>
    </source>
</evidence>
<name>A0A212LVJ7_9FIRM</name>
<evidence type="ECO:0000256" key="5">
    <source>
        <dbReference type="RuleBase" id="RU361157"/>
    </source>
</evidence>
<dbReference type="PANTHER" id="PTHR43332:SF2">
    <property type="entry name" value="INNER MEMBRANE TRANSPORT PERMEASE YADH"/>
    <property type="match status" value="1"/>
</dbReference>
<feature type="transmembrane region" description="Helical" evidence="5">
    <location>
        <begin position="130"/>
        <end position="154"/>
    </location>
</feature>
<dbReference type="InterPro" id="IPR000412">
    <property type="entry name" value="ABC_2_transport"/>
</dbReference>
<feature type="transmembrane region" description="Helical" evidence="5">
    <location>
        <begin position="91"/>
        <end position="124"/>
    </location>
</feature>
<accession>A0A212LVJ7</accession>
<feature type="transmembrane region" description="Helical" evidence="5">
    <location>
        <begin position="166"/>
        <end position="185"/>
    </location>
</feature>
<dbReference type="GO" id="GO:0043190">
    <property type="term" value="C:ATP-binding cassette (ABC) transporter complex"/>
    <property type="evidence" value="ECO:0007669"/>
    <property type="project" value="InterPro"/>
</dbReference>
<gene>
    <name evidence="7" type="ORF">KL86SPO_40026</name>
</gene>
<dbReference type="PIRSF" id="PIRSF006648">
    <property type="entry name" value="DrrB"/>
    <property type="match status" value="1"/>
</dbReference>
<sequence>MGWYAVYWREMIILWKKIGRMGYVFSTIVFPFIYLFSFGLGLGGRVNVDGGYLPFLAKGIMGVTVLLNSFQQTASSVSTGRLYFRNFQSVVLSPVAAWEVVLGIIAAGSVRGIFFGSLVFVIAWGAFGVGGLNVLAVAGLILGSCCFAAMGVVVGMLVKHPDDVSLINNFFITPMIFFGGSFFPLHNLPPWLAAVAQLSPIGTLNALLRAPGWNSGAVWAAGTLIVLTGCFFTWSVWLYSRYSE</sequence>
<dbReference type="Pfam" id="PF01061">
    <property type="entry name" value="ABC2_membrane"/>
    <property type="match status" value="1"/>
</dbReference>
<evidence type="ECO:0000313" key="7">
    <source>
        <dbReference type="EMBL" id="SCM81542.1"/>
    </source>
</evidence>
<keyword evidence="2 5" id="KW-0812">Transmembrane</keyword>
<keyword evidence="4 5" id="KW-0472">Membrane</keyword>
<evidence type="ECO:0000256" key="3">
    <source>
        <dbReference type="ARBA" id="ARBA00022989"/>
    </source>
</evidence>
<feature type="transmembrane region" description="Helical" evidence="5">
    <location>
        <begin position="52"/>
        <end position="70"/>
    </location>
</feature>
<feature type="transmembrane region" description="Helical" evidence="5">
    <location>
        <begin position="217"/>
        <end position="239"/>
    </location>
</feature>
<dbReference type="InterPro" id="IPR052522">
    <property type="entry name" value="ABC-2_transport_permease"/>
</dbReference>
<protein>
    <recommendedName>
        <fullName evidence="5">Transport permease protein</fullName>
    </recommendedName>
</protein>
<dbReference type="AlphaFoldDB" id="A0A212LVJ7"/>
<dbReference type="PROSITE" id="PS51012">
    <property type="entry name" value="ABC_TM2"/>
    <property type="match status" value="1"/>
</dbReference>
<dbReference type="PANTHER" id="PTHR43332">
    <property type="entry name" value="INNER MEMBRANE TRANSPORT PERMEASE YADH-RELATED"/>
    <property type="match status" value="1"/>
</dbReference>
<dbReference type="PRINTS" id="PR00164">
    <property type="entry name" value="ABC2TRNSPORT"/>
</dbReference>
<evidence type="ECO:0000256" key="4">
    <source>
        <dbReference type="ARBA" id="ARBA00023136"/>
    </source>
</evidence>
<feature type="domain" description="ABC transmembrane type-2" evidence="6">
    <location>
        <begin position="22"/>
        <end position="242"/>
    </location>
</feature>
<keyword evidence="5" id="KW-0813">Transport</keyword>